<protein>
    <submittedName>
        <fullName evidence="4">Potassium ABC transporter ATPase</fullName>
    </submittedName>
</protein>
<evidence type="ECO:0000313" key="5">
    <source>
        <dbReference type="Proteomes" id="UP000033103"/>
    </source>
</evidence>
<keyword evidence="2" id="KW-0175">Coiled coil</keyword>
<name>A0A0E3UUB0_9FUSO</name>
<dbReference type="OrthoDB" id="9801054at2"/>
<dbReference type="InterPro" id="IPR035107">
    <property type="entry name" value="tRNA_thiolation_TtcA_Ctu1"/>
</dbReference>
<dbReference type="RefSeq" id="WP_046329168.1">
    <property type="nucleotide sequence ID" value="NZ_CAUPIC010000008.1"/>
</dbReference>
<dbReference type="InterPro" id="IPR014729">
    <property type="entry name" value="Rossmann-like_a/b/a_fold"/>
</dbReference>
<organism evidence="4 5">
    <name type="scientific">Sneathia vaginalis</name>
    <dbReference type="NCBI Taxonomy" id="187101"/>
    <lineage>
        <taxon>Bacteria</taxon>
        <taxon>Fusobacteriati</taxon>
        <taxon>Fusobacteriota</taxon>
        <taxon>Fusobacteriia</taxon>
        <taxon>Fusobacteriales</taxon>
        <taxon>Leptotrichiaceae</taxon>
        <taxon>Sneathia</taxon>
    </lineage>
</organism>
<keyword evidence="5" id="KW-1185">Reference proteome</keyword>
<evidence type="ECO:0000313" key="4">
    <source>
        <dbReference type="EMBL" id="AKC96064.1"/>
    </source>
</evidence>
<feature type="domain" description="tRNA(Ile)-lysidine/2-thiocytidine synthase N-terminal" evidence="3">
    <location>
        <begin position="51"/>
        <end position="214"/>
    </location>
</feature>
<sequence>MVKLSLSLDISGEIKSVEEIEESIRTKYRKVIWSRFIKAIHDFNLIEDGDKIALAISGGKDSLLMAKLFQELKKDKSKKFEFCAINLNPGFEEEDLKQFKENLKNMGIDCEIIDTNIWQVSNKMAPDSPCFLCAKMRRGILYKELEKMGYNKIALGHHFDDVVETTLINMFFAGTVKTMLPKVQSESGNLSLIRPMVYVHEEDIINFTKSNNIRAMSCGCRVEQNKVTSKRKEIKRLLKDLEEKNPGIKKRIFSAMKNINLDYVYGYTKK</sequence>
<dbReference type="CDD" id="cd24138">
    <property type="entry name" value="TtcA-like"/>
    <property type="match status" value="1"/>
</dbReference>
<evidence type="ECO:0000256" key="2">
    <source>
        <dbReference type="SAM" id="Coils"/>
    </source>
</evidence>
<dbReference type="Pfam" id="PF01171">
    <property type="entry name" value="ATP_bind_3"/>
    <property type="match status" value="1"/>
</dbReference>
<dbReference type="GO" id="GO:0008033">
    <property type="term" value="P:tRNA processing"/>
    <property type="evidence" value="ECO:0007669"/>
    <property type="project" value="InterPro"/>
</dbReference>
<reference evidence="4 5" key="1">
    <citation type="journal article" date="2012" name="BMC Genomics">
        <title>Genomic sequence analysis and characterization of Sneathia amnii sp. nov.</title>
        <authorList>
            <consortium name="Vaginal Microbiome Consortium (additional members)"/>
            <person name="Harwich M.D.Jr."/>
            <person name="Serrano M.G."/>
            <person name="Fettweis J.M."/>
            <person name="Alves J.M."/>
            <person name="Reimers M.A."/>
            <person name="Buck G.A."/>
            <person name="Jefferson K.K."/>
        </authorList>
    </citation>
    <scope>NUCLEOTIDE SEQUENCE [LARGE SCALE GENOMIC DNA]</scope>
    <source>
        <strain evidence="4 5">SN35</strain>
    </source>
</reference>
<evidence type="ECO:0000256" key="1">
    <source>
        <dbReference type="ARBA" id="ARBA00022679"/>
    </source>
</evidence>
<proteinExistence type="predicted"/>
<dbReference type="HOGENOM" id="CLU_026481_5_0_0"/>
<gene>
    <name evidence="4" type="ORF">VC03_06240</name>
</gene>
<evidence type="ECO:0000259" key="3">
    <source>
        <dbReference type="Pfam" id="PF01171"/>
    </source>
</evidence>
<dbReference type="KEGG" id="sns:VC03_06240"/>
<dbReference type="AlphaFoldDB" id="A0A0E3UUB0"/>
<dbReference type="PIRSF" id="PIRSF004976">
    <property type="entry name" value="ATPase_YdaO"/>
    <property type="match status" value="1"/>
</dbReference>
<dbReference type="Gene3D" id="3.40.50.620">
    <property type="entry name" value="HUPs"/>
    <property type="match status" value="1"/>
</dbReference>
<dbReference type="GO" id="GO:0016740">
    <property type="term" value="F:transferase activity"/>
    <property type="evidence" value="ECO:0007669"/>
    <property type="project" value="UniProtKB-KW"/>
</dbReference>
<dbReference type="PANTHER" id="PTHR43686:SF1">
    <property type="entry name" value="AMINOTRAN_5 DOMAIN-CONTAINING PROTEIN"/>
    <property type="match status" value="1"/>
</dbReference>
<dbReference type="Proteomes" id="UP000033103">
    <property type="component" value="Chromosome"/>
</dbReference>
<dbReference type="EMBL" id="CP011280">
    <property type="protein sequence ID" value="AKC96064.1"/>
    <property type="molecule type" value="Genomic_DNA"/>
</dbReference>
<dbReference type="PATRIC" id="fig|1069640.6.peg.1239"/>
<accession>A0A0E3UUB0</accession>
<dbReference type="SUPFAM" id="SSF52402">
    <property type="entry name" value="Adenine nucleotide alpha hydrolases-like"/>
    <property type="match status" value="1"/>
</dbReference>
<keyword evidence="1" id="KW-0808">Transferase</keyword>
<dbReference type="STRING" id="187101.VC03_06240"/>
<feature type="coiled-coil region" evidence="2">
    <location>
        <begin position="224"/>
        <end position="251"/>
    </location>
</feature>
<dbReference type="InterPro" id="IPR011063">
    <property type="entry name" value="TilS/TtcA_N"/>
</dbReference>
<dbReference type="PANTHER" id="PTHR43686">
    <property type="entry name" value="SULFURTRANSFERASE-RELATED"/>
    <property type="match status" value="1"/>
</dbReference>